<reference evidence="2" key="1">
    <citation type="journal article" date="2019" name="Int. J. Syst. Evol. Microbiol.">
        <title>The Global Catalogue of Microorganisms (GCM) 10K type strain sequencing project: providing services to taxonomists for standard genome sequencing and annotation.</title>
        <authorList>
            <consortium name="The Broad Institute Genomics Platform"/>
            <consortium name="The Broad Institute Genome Sequencing Center for Infectious Disease"/>
            <person name="Wu L."/>
            <person name="Ma J."/>
        </authorList>
    </citation>
    <scope>NUCLEOTIDE SEQUENCE [LARGE SCALE GENOMIC DNA]</scope>
    <source>
        <strain evidence="2">DT43</strain>
    </source>
</reference>
<evidence type="ECO:0000313" key="2">
    <source>
        <dbReference type="Proteomes" id="UP001596110"/>
    </source>
</evidence>
<dbReference type="Gene3D" id="2.40.160.20">
    <property type="match status" value="1"/>
</dbReference>
<gene>
    <name evidence="1" type="ORF">ACFPQ3_02590</name>
</gene>
<dbReference type="RefSeq" id="WP_156806468.1">
    <property type="nucleotide sequence ID" value="NZ_JBHSOJ010000015.1"/>
</dbReference>
<comment type="caution">
    <text evidence="1">The sequence shown here is derived from an EMBL/GenBank/DDBJ whole genome shotgun (WGS) entry which is preliminary data.</text>
</comment>
<organism evidence="1 2">
    <name type="scientific">Streptococcus caledonicus</name>
    <dbReference type="NCBI Taxonomy" id="2614158"/>
    <lineage>
        <taxon>Bacteria</taxon>
        <taxon>Bacillati</taxon>
        <taxon>Bacillota</taxon>
        <taxon>Bacilli</taxon>
        <taxon>Lactobacillales</taxon>
        <taxon>Streptococcaceae</taxon>
        <taxon>Streptococcus</taxon>
    </lineage>
</organism>
<protein>
    <submittedName>
        <fullName evidence="1">Uncharacterized protein</fullName>
    </submittedName>
</protein>
<keyword evidence="2" id="KW-1185">Reference proteome</keyword>
<accession>A0ABW0UCT4</accession>
<evidence type="ECO:0000313" key="1">
    <source>
        <dbReference type="EMBL" id="MFC5630506.1"/>
    </source>
</evidence>
<name>A0ABW0UCT4_9STRE</name>
<dbReference type="Proteomes" id="UP001596110">
    <property type="component" value="Unassembled WGS sequence"/>
</dbReference>
<dbReference type="EMBL" id="JBHSOJ010000015">
    <property type="protein sequence ID" value="MFC5630506.1"/>
    <property type="molecule type" value="Genomic_DNA"/>
</dbReference>
<sequence length="76" mass="9001">MDNGGVFTIENNVIRTVIKDNVEQVKIGAFIKLYYFVRKPEFEAYGEYLSWLKEKYSISKAKRLPSRVVLFLYEMI</sequence>
<proteinExistence type="predicted"/>